<gene>
    <name evidence="2" type="ORF">D9758_018589</name>
</gene>
<name>A0A8H5F018_9AGAR</name>
<evidence type="ECO:0000256" key="1">
    <source>
        <dbReference type="SAM" id="MobiDB-lite"/>
    </source>
</evidence>
<sequence length="82" mass="9109">MRFKNLLLRNLHQLPPSHAHMVPKLQRLSSLMTQFTPSTSPALGTVSSRIPGLSTMAKTTPTVPEHPNLLQDEYSLPAHQNV</sequence>
<evidence type="ECO:0000313" key="2">
    <source>
        <dbReference type="EMBL" id="KAF5318283.1"/>
    </source>
</evidence>
<dbReference type="AlphaFoldDB" id="A0A8H5F018"/>
<evidence type="ECO:0000313" key="3">
    <source>
        <dbReference type="Proteomes" id="UP000559256"/>
    </source>
</evidence>
<comment type="caution">
    <text evidence="2">The sequence shown here is derived from an EMBL/GenBank/DDBJ whole genome shotgun (WGS) entry which is preliminary data.</text>
</comment>
<accession>A0A8H5F018</accession>
<proteinExistence type="predicted"/>
<keyword evidence="3" id="KW-1185">Reference proteome</keyword>
<dbReference type="Proteomes" id="UP000559256">
    <property type="component" value="Unassembled WGS sequence"/>
</dbReference>
<protein>
    <submittedName>
        <fullName evidence="2">Uncharacterized protein</fullName>
    </submittedName>
</protein>
<reference evidence="2 3" key="1">
    <citation type="journal article" date="2020" name="ISME J.">
        <title>Uncovering the hidden diversity of litter-decomposition mechanisms in mushroom-forming fungi.</title>
        <authorList>
            <person name="Floudas D."/>
            <person name="Bentzer J."/>
            <person name="Ahren D."/>
            <person name="Johansson T."/>
            <person name="Persson P."/>
            <person name="Tunlid A."/>
        </authorList>
    </citation>
    <scope>NUCLEOTIDE SEQUENCE [LARGE SCALE GENOMIC DNA]</scope>
    <source>
        <strain evidence="2 3">CBS 291.85</strain>
    </source>
</reference>
<dbReference type="EMBL" id="JAACJM010000454">
    <property type="protein sequence ID" value="KAF5318283.1"/>
    <property type="molecule type" value="Genomic_DNA"/>
</dbReference>
<organism evidence="2 3">
    <name type="scientific">Tetrapyrgos nigripes</name>
    <dbReference type="NCBI Taxonomy" id="182062"/>
    <lineage>
        <taxon>Eukaryota</taxon>
        <taxon>Fungi</taxon>
        <taxon>Dikarya</taxon>
        <taxon>Basidiomycota</taxon>
        <taxon>Agaricomycotina</taxon>
        <taxon>Agaricomycetes</taxon>
        <taxon>Agaricomycetidae</taxon>
        <taxon>Agaricales</taxon>
        <taxon>Marasmiineae</taxon>
        <taxon>Marasmiaceae</taxon>
        <taxon>Tetrapyrgos</taxon>
    </lineage>
</organism>
<feature type="region of interest" description="Disordered" evidence="1">
    <location>
        <begin position="58"/>
        <end position="82"/>
    </location>
</feature>